<dbReference type="InterPro" id="IPR004452">
    <property type="entry name" value="LutB/LldF"/>
</dbReference>
<dbReference type="InterPro" id="IPR017900">
    <property type="entry name" value="4Fe4S_Fe_S_CS"/>
</dbReference>
<keyword evidence="2" id="KW-0004">4Fe-4S</keyword>
<keyword evidence="7" id="KW-0411">Iron-sulfur</keyword>
<evidence type="ECO:0000256" key="1">
    <source>
        <dbReference type="ARBA" id="ARBA00022448"/>
    </source>
</evidence>
<feature type="domain" description="4Fe-4S ferredoxin-type" evidence="9">
    <location>
        <begin position="325"/>
        <end position="393"/>
    </location>
</feature>
<dbReference type="Gene3D" id="1.10.1060.10">
    <property type="entry name" value="Alpha-helical ferredoxin"/>
    <property type="match status" value="1"/>
</dbReference>
<dbReference type="Pfam" id="PF02589">
    <property type="entry name" value="LUD_dom"/>
    <property type="match status" value="1"/>
</dbReference>
<keyword evidence="3" id="KW-0479">Metal-binding</keyword>
<dbReference type="Proteomes" id="UP000630660">
    <property type="component" value="Unassembled WGS sequence"/>
</dbReference>
<evidence type="ECO:0000259" key="8">
    <source>
        <dbReference type="Pfam" id="PF02589"/>
    </source>
</evidence>
<dbReference type="PANTHER" id="PTHR47153:SF2">
    <property type="entry name" value="LACTATE UTILIZATION PROTEIN B"/>
    <property type="match status" value="1"/>
</dbReference>
<dbReference type="InterPro" id="IPR003741">
    <property type="entry name" value="LUD_dom"/>
</dbReference>
<name>A0A9D5QC45_UNCW3</name>
<gene>
    <name evidence="10" type="ORF">GF359_02885</name>
</gene>
<dbReference type="SUPFAM" id="SSF46548">
    <property type="entry name" value="alpha-helical ferredoxin"/>
    <property type="match status" value="1"/>
</dbReference>
<keyword evidence="4" id="KW-0677">Repeat</keyword>
<keyword evidence="1" id="KW-0813">Transport</keyword>
<evidence type="ECO:0000256" key="2">
    <source>
        <dbReference type="ARBA" id="ARBA00022485"/>
    </source>
</evidence>
<sequence length="434" mass="48022">MSGNAKGAETTEDINKAFNAYKRKIYRALKDDFLKTALERAVSSFRKNRDAALAAFPEVEGKRERLLEIKDEVICNLADYVARAREALERNHAKTYYASDASAANEILADIIGTGKTIVKAKSITSEELEFNSMMEETGNLVWETDLGEFIIQLLGEKPMHILAPAVHVPRERTAKVFSEVAGREMPTDPEKLTMFAREFLRDKYFSADVGFSGANFITADTGTMFLIENEGNIRFATNAPEVHVAVIGLEKLMPSLSDAMLGLEVLMRYAGYLVTSYVSMISGPAKTGDIEKITVYGAHGPRELHVIFLDNGRLKAARDPDYREMLRCLRCGACMYECAIYPLVSGHWGYHYMGGIGVPWTALISGGLTKAAPLAYSCALCGRCKEICPAGIDSAKLIERLRRDLKREGLVPGFIRKMAEAVINTGTPYPKED</sequence>
<dbReference type="InterPro" id="IPR037171">
    <property type="entry name" value="NagB/RpiA_transferase-like"/>
</dbReference>
<dbReference type="InterPro" id="IPR009051">
    <property type="entry name" value="Helical_ferredxn"/>
</dbReference>
<keyword evidence="6" id="KW-0408">Iron</keyword>
<evidence type="ECO:0000256" key="4">
    <source>
        <dbReference type="ARBA" id="ARBA00022737"/>
    </source>
</evidence>
<evidence type="ECO:0000256" key="5">
    <source>
        <dbReference type="ARBA" id="ARBA00022982"/>
    </source>
</evidence>
<protein>
    <submittedName>
        <fullName evidence="10">Lactate utilization protein</fullName>
    </submittedName>
</protein>
<dbReference type="SUPFAM" id="SSF100950">
    <property type="entry name" value="NagB/RpiA/CoA transferase-like"/>
    <property type="match status" value="1"/>
</dbReference>
<reference evidence="10" key="1">
    <citation type="submission" date="2019-11" db="EMBL/GenBank/DDBJ databases">
        <title>Microbial mats filling the niche in hypersaline microbial mats.</title>
        <authorList>
            <person name="Wong H.L."/>
            <person name="Macleod F.I."/>
            <person name="White R.A. III"/>
            <person name="Burns B.P."/>
        </authorList>
    </citation>
    <scope>NUCLEOTIDE SEQUENCE</scope>
    <source>
        <strain evidence="10">Bin_327</strain>
    </source>
</reference>
<dbReference type="GO" id="GO:0046872">
    <property type="term" value="F:metal ion binding"/>
    <property type="evidence" value="ECO:0007669"/>
    <property type="project" value="UniProtKB-KW"/>
</dbReference>
<evidence type="ECO:0000313" key="10">
    <source>
        <dbReference type="EMBL" id="MBD3364139.1"/>
    </source>
</evidence>
<dbReference type="AlphaFoldDB" id="A0A9D5QC45"/>
<evidence type="ECO:0000259" key="9">
    <source>
        <dbReference type="Pfam" id="PF13183"/>
    </source>
</evidence>
<feature type="domain" description="LUD" evidence="8">
    <location>
        <begin position="82"/>
        <end position="310"/>
    </location>
</feature>
<dbReference type="PANTHER" id="PTHR47153">
    <property type="entry name" value="LACTATE UTILIZATION PROTEIN B"/>
    <property type="match status" value="1"/>
</dbReference>
<dbReference type="InterPro" id="IPR017896">
    <property type="entry name" value="4Fe4S_Fe-S-bd"/>
</dbReference>
<organism evidence="10 11">
    <name type="scientific">candidate division WOR-3 bacterium</name>
    <dbReference type="NCBI Taxonomy" id="2052148"/>
    <lineage>
        <taxon>Bacteria</taxon>
        <taxon>Bacteria division WOR-3</taxon>
    </lineage>
</organism>
<dbReference type="Gene3D" id="3.40.50.10420">
    <property type="entry name" value="NagB/RpiA/CoA transferase-like"/>
    <property type="match status" value="1"/>
</dbReference>
<dbReference type="GO" id="GO:0006089">
    <property type="term" value="P:lactate metabolic process"/>
    <property type="evidence" value="ECO:0007669"/>
    <property type="project" value="InterPro"/>
</dbReference>
<comment type="caution">
    <text evidence="10">The sequence shown here is derived from an EMBL/GenBank/DDBJ whole genome shotgun (WGS) entry which is preliminary data.</text>
</comment>
<evidence type="ECO:0000313" key="11">
    <source>
        <dbReference type="Proteomes" id="UP000630660"/>
    </source>
</evidence>
<dbReference type="Pfam" id="PF13183">
    <property type="entry name" value="Fer4_8"/>
    <property type="match status" value="1"/>
</dbReference>
<dbReference type="PROSITE" id="PS00198">
    <property type="entry name" value="4FE4S_FER_1"/>
    <property type="match status" value="1"/>
</dbReference>
<keyword evidence="5" id="KW-0249">Electron transport</keyword>
<accession>A0A9D5QC45</accession>
<dbReference type="EMBL" id="WJKJ01000090">
    <property type="protein sequence ID" value="MBD3364139.1"/>
    <property type="molecule type" value="Genomic_DNA"/>
</dbReference>
<dbReference type="InterPro" id="IPR024185">
    <property type="entry name" value="FTHF_cligase-like_sf"/>
</dbReference>
<evidence type="ECO:0000256" key="6">
    <source>
        <dbReference type="ARBA" id="ARBA00023004"/>
    </source>
</evidence>
<evidence type="ECO:0000256" key="7">
    <source>
        <dbReference type="ARBA" id="ARBA00023014"/>
    </source>
</evidence>
<dbReference type="GO" id="GO:0051539">
    <property type="term" value="F:4 iron, 4 sulfur cluster binding"/>
    <property type="evidence" value="ECO:0007669"/>
    <property type="project" value="UniProtKB-KW"/>
</dbReference>
<evidence type="ECO:0000256" key="3">
    <source>
        <dbReference type="ARBA" id="ARBA00022723"/>
    </source>
</evidence>
<proteinExistence type="predicted"/>